<dbReference type="RefSeq" id="WP_039482853.1">
    <property type="nucleotide sequence ID" value="NZ_JSYN01000044.1"/>
</dbReference>
<dbReference type="AlphaFoldDB" id="A0A0C1FNI0"/>
<evidence type="ECO:0000313" key="3">
    <source>
        <dbReference type="EMBL" id="KIA89464.1"/>
    </source>
</evidence>
<dbReference type="SUPFAM" id="SSF48452">
    <property type="entry name" value="TPR-like"/>
    <property type="match status" value="2"/>
</dbReference>
<keyword evidence="4" id="KW-1185">Reference proteome</keyword>
<evidence type="ECO:0000259" key="2">
    <source>
        <dbReference type="Pfam" id="PF17128"/>
    </source>
</evidence>
<dbReference type="InterPro" id="IPR011990">
    <property type="entry name" value="TPR-like_helical_dom_sf"/>
</dbReference>
<feature type="chain" id="PRO_5002145117" description="DUF5107 domain-containing protein" evidence="1">
    <location>
        <begin position="20"/>
        <end position="1038"/>
    </location>
</feature>
<name>A0A0C1FNI0_9SPHI</name>
<sequence length="1038" mass="118555">MKKLLLTFSICIAVIATYAQNNASFKEDKQVFTTYPFSDPNPIPAFTHIYPYFRYDGFTDKAIQKEWKVVTLENDYIKLTILPEIGGKIWSAIEKSTGRSFIYDNHVVKFRDIAMRGPWTSGGIEPNYGIMGHTPNTVTPVDYITRKNNDGSVSCIIGVLDLLTRTNWTMEINLTKDRAYFTTKSFWYNATPLDQPYYHWMNAGIKVKGNLQYIYPGTHYLGHEGEHSDWPINKENGRDISFYEQNNFGGYKSYHVFGKYTDFFGAYWHDDDFGMARYGSHDDKAGKKIWIWGLADQGMIWEKLLTDTDGQYSEIQSGRLFNQTAEKSTFTPFKHKSFSPGAADTWTEYWYPVLKTKGFVKANQYAALNVKYEKGWLKIYLNPVQSLTDTLAVKQGNKVLYAQKVKLKPLQTFADSVKFDGSVNDLLVTLGGNKLQYETKADADVLSRPLDSPEGFDWNSGYGLYLQGKAFMDQKMYAQAEEKLRAALNKIPGFVPALVQMAELMYRNMRYQEALTFAKIALSVDTHDGAANYYYGIINKQLGNTTDAKDGFDLASLSMAFRSPAYRELSKVYLAEKNWDKAITYAAKATDFNRYEIGALQVQAIAYRNQNKISEAKTVLDTLLAFDPLSDFVRFEKYLIQPSAENKSRFITAIRNEQPTESYLELAANYYQNGCFAESEQVLQLAPDQALVNFWLAFLQNKKGQSFAATLAKADQATAAFVFPFRSEDEAVLLWAGKQLNSWKPKYYLALLYQNRNQLAASKKLFQDCGNTPDFAPFYAARAAMHIDASELADLKKAQSLDQADWRYTKLLGEYYLSHNQNMEALKTIEPFYQAHTENYVMGMLYAKALLLNKRYRDCGQLLDQIQILPFEGATIGRELYREAKLMQAINEIKLKNYTKALGFIGDAKKWPQNLGVGKPYAENIDERLENWMDYLCYQQMGNRQAAQTALQLVTSFKPKVENTVSNFTPANQLLTAWAMEKLGKKQEAVIWLDKQVKAYPKDAVIKWCQKVFLKVPGTRADTSDSGVRLIEQLRVLK</sequence>
<dbReference type="Proteomes" id="UP000031246">
    <property type="component" value="Unassembled WGS sequence"/>
</dbReference>
<dbReference type="EMBL" id="JSYN01000044">
    <property type="protein sequence ID" value="KIA89464.1"/>
    <property type="molecule type" value="Genomic_DNA"/>
</dbReference>
<comment type="caution">
    <text evidence="3">The sequence shown here is derived from an EMBL/GenBank/DDBJ whole genome shotgun (WGS) entry which is preliminary data.</text>
</comment>
<organism evidence="3 4">
    <name type="scientific">Pedobacter kyungheensis</name>
    <dbReference type="NCBI Taxonomy" id="1069985"/>
    <lineage>
        <taxon>Bacteria</taxon>
        <taxon>Pseudomonadati</taxon>
        <taxon>Bacteroidota</taxon>
        <taxon>Sphingobacteriia</taxon>
        <taxon>Sphingobacteriales</taxon>
        <taxon>Sphingobacteriaceae</taxon>
        <taxon>Pedobacter</taxon>
    </lineage>
</organism>
<protein>
    <recommendedName>
        <fullName evidence="2">DUF5107 domain-containing protein</fullName>
    </recommendedName>
</protein>
<keyword evidence="1" id="KW-0732">Signal</keyword>
<dbReference type="OrthoDB" id="174931at2"/>
<accession>A0A0C1FNI0</accession>
<dbReference type="Gene3D" id="1.25.40.10">
    <property type="entry name" value="Tetratricopeptide repeat domain"/>
    <property type="match status" value="3"/>
</dbReference>
<dbReference type="Pfam" id="PF17128">
    <property type="entry name" value="DUF5107"/>
    <property type="match status" value="1"/>
</dbReference>
<proteinExistence type="predicted"/>
<evidence type="ECO:0000313" key="4">
    <source>
        <dbReference type="Proteomes" id="UP000031246"/>
    </source>
</evidence>
<feature type="domain" description="DUF5107" evidence="2">
    <location>
        <begin position="48"/>
        <end position="353"/>
    </location>
</feature>
<gene>
    <name evidence="3" type="ORF">OC25_25395</name>
</gene>
<dbReference type="InterPro" id="IPR033396">
    <property type="entry name" value="DUF5107"/>
</dbReference>
<feature type="signal peptide" evidence="1">
    <location>
        <begin position="1"/>
        <end position="19"/>
    </location>
</feature>
<dbReference type="SMART" id="SM00028">
    <property type="entry name" value="TPR"/>
    <property type="match status" value="5"/>
</dbReference>
<reference evidence="3 4" key="1">
    <citation type="submission" date="2014-10" db="EMBL/GenBank/DDBJ databases">
        <title>Pedobacter Kyungheensis.</title>
        <authorList>
            <person name="Anderson B.M."/>
            <person name="Newman J.D."/>
        </authorList>
    </citation>
    <scope>NUCLEOTIDE SEQUENCE [LARGE SCALE GENOMIC DNA]</scope>
    <source>
        <strain evidence="3 4">KACC 16221</strain>
    </source>
</reference>
<dbReference type="InterPro" id="IPR019734">
    <property type="entry name" value="TPR_rpt"/>
</dbReference>
<evidence type="ECO:0000256" key="1">
    <source>
        <dbReference type="SAM" id="SignalP"/>
    </source>
</evidence>